<proteinExistence type="predicted"/>
<protein>
    <submittedName>
        <fullName evidence="1">Uncharacterized protein</fullName>
    </submittedName>
</protein>
<sequence>MSEGFVLPRTGSTDDPVRLAVLVSGGGSGLAALLR</sequence>
<organism evidence="1">
    <name type="scientific">marine metagenome</name>
    <dbReference type="NCBI Taxonomy" id="408172"/>
    <lineage>
        <taxon>unclassified sequences</taxon>
        <taxon>metagenomes</taxon>
        <taxon>ecological metagenomes</taxon>
    </lineage>
</organism>
<dbReference type="AlphaFoldDB" id="A0A383DPS6"/>
<dbReference type="EMBL" id="UINC01218723">
    <property type="protein sequence ID" value="SVE45868.1"/>
    <property type="molecule type" value="Genomic_DNA"/>
</dbReference>
<gene>
    <name evidence="1" type="ORF">METZ01_LOCUS498722</name>
</gene>
<evidence type="ECO:0000313" key="1">
    <source>
        <dbReference type="EMBL" id="SVE45868.1"/>
    </source>
</evidence>
<reference evidence="1" key="1">
    <citation type="submission" date="2018-05" db="EMBL/GenBank/DDBJ databases">
        <authorList>
            <person name="Lanie J.A."/>
            <person name="Ng W.-L."/>
            <person name="Kazmierczak K.M."/>
            <person name="Andrzejewski T.M."/>
            <person name="Davidsen T.M."/>
            <person name="Wayne K.J."/>
            <person name="Tettelin H."/>
            <person name="Glass J.I."/>
            <person name="Rusch D."/>
            <person name="Podicherti R."/>
            <person name="Tsui H.-C.T."/>
            <person name="Winkler M.E."/>
        </authorList>
    </citation>
    <scope>NUCLEOTIDE SEQUENCE</scope>
</reference>
<feature type="non-terminal residue" evidence="1">
    <location>
        <position position="35"/>
    </location>
</feature>
<name>A0A383DPS6_9ZZZZ</name>
<accession>A0A383DPS6</accession>